<reference evidence="1 2" key="1">
    <citation type="submission" date="2016-10" db="EMBL/GenBank/DDBJ databases">
        <authorList>
            <person name="de Groot N.N."/>
        </authorList>
    </citation>
    <scope>NUCLEOTIDE SEQUENCE [LARGE SCALE GENOMIC DNA]</scope>
    <source>
        <strain evidence="1 2">DSM 28286</strain>
    </source>
</reference>
<keyword evidence="2" id="KW-1185">Reference proteome</keyword>
<evidence type="ECO:0000313" key="2">
    <source>
        <dbReference type="Proteomes" id="UP000199031"/>
    </source>
</evidence>
<organism evidence="1 2">
    <name type="scientific">Parafilimonas terrae</name>
    <dbReference type="NCBI Taxonomy" id="1465490"/>
    <lineage>
        <taxon>Bacteria</taxon>
        <taxon>Pseudomonadati</taxon>
        <taxon>Bacteroidota</taxon>
        <taxon>Chitinophagia</taxon>
        <taxon>Chitinophagales</taxon>
        <taxon>Chitinophagaceae</taxon>
        <taxon>Parafilimonas</taxon>
    </lineage>
</organism>
<dbReference type="EMBL" id="FOXQ01000017">
    <property type="protein sequence ID" value="SFQ52098.1"/>
    <property type="molecule type" value="Genomic_DNA"/>
</dbReference>
<name>A0A1I5Z6L0_9BACT</name>
<dbReference type="PROSITE" id="PS51257">
    <property type="entry name" value="PROKAR_LIPOPROTEIN"/>
    <property type="match status" value="1"/>
</dbReference>
<protein>
    <recommendedName>
        <fullName evidence="3">Lipocalin-like domain-containing protein</fullName>
    </recommendedName>
</protein>
<evidence type="ECO:0000313" key="1">
    <source>
        <dbReference type="EMBL" id="SFQ52098.1"/>
    </source>
</evidence>
<accession>A0A1I5Z6L0</accession>
<evidence type="ECO:0008006" key="3">
    <source>
        <dbReference type="Google" id="ProtNLM"/>
    </source>
</evidence>
<sequence>MKRILTIATITILTACNNQQTQTDNTTINSIQGTWKLISGTTIEKNDTAVTDYTKDKSFIKVINATHFAFMGHDLNKGKDSATTFFSSGGGEYELNDCNYTEHLEYCNAREWEGNDFHFTITINNDTLTQQGIEKIDSIGVNRINIEKYIRLK</sequence>
<dbReference type="STRING" id="1465490.SAMN05444277_11718"/>
<proteinExistence type="predicted"/>
<dbReference type="Proteomes" id="UP000199031">
    <property type="component" value="Unassembled WGS sequence"/>
</dbReference>
<dbReference type="RefSeq" id="WP_090662747.1">
    <property type="nucleotide sequence ID" value="NZ_FOXQ01000017.1"/>
</dbReference>
<dbReference type="AlphaFoldDB" id="A0A1I5Z6L0"/>
<dbReference type="OrthoDB" id="1493972at2"/>
<gene>
    <name evidence="1" type="ORF">SAMN05444277_11718</name>
</gene>